<feature type="signal peptide" evidence="1">
    <location>
        <begin position="1"/>
        <end position="32"/>
    </location>
</feature>
<evidence type="ECO:0000256" key="1">
    <source>
        <dbReference type="SAM" id="SignalP"/>
    </source>
</evidence>
<name>A0AAD7M2I8_QUISA</name>
<evidence type="ECO:0000313" key="3">
    <source>
        <dbReference type="EMBL" id="KAJ7968724.1"/>
    </source>
</evidence>
<keyword evidence="1" id="KW-0732">Signal</keyword>
<reference evidence="3" key="1">
    <citation type="journal article" date="2023" name="Science">
        <title>Elucidation of the pathway for biosynthesis of saponin adjuvants from the soapbark tree.</title>
        <authorList>
            <person name="Reed J."/>
            <person name="Orme A."/>
            <person name="El-Demerdash A."/>
            <person name="Owen C."/>
            <person name="Martin L.B.B."/>
            <person name="Misra R.C."/>
            <person name="Kikuchi S."/>
            <person name="Rejzek M."/>
            <person name="Martin A.C."/>
            <person name="Harkess A."/>
            <person name="Leebens-Mack J."/>
            <person name="Louveau T."/>
            <person name="Stephenson M.J."/>
            <person name="Osbourn A."/>
        </authorList>
    </citation>
    <scope>NUCLEOTIDE SEQUENCE</scope>
    <source>
        <strain evidence="3">S10</strain>
    </source>
</reference>
<keyword evidence="4" id="KW-1185">Reference proteome</keyword>
<dbReference type="Gene3D" id="2.60.120.200">
    <property type="match status" value="1"/>
</dbReference>
<dbReference type="PANTHER" id="PTHR33681:SF4">
    <property type="entry name" value="OS12G0171100 PROTEIN"/>
    <property type="match status" value="1"/>
</dbReference>
<protein>
    <submittedName>
        <fullName evidence="3">Citrate-binding protein</fullName>
    </submittedName>
</protein>
<feature type="domain" description="Alginate lyase 2" evidence="2">
    <location>
        <begin position="46"/>
        <end position="216"/>
    </location>
</feature>
<dbReference type="SUPFAM" id="SSF49899">
    <property type="entry name" value="Concanavalin A-like lectins/glucanases"/>
    <property type="match status" value="1"/>
</dbReference>
<accession>A0AAD7M2I8</accession>
<evidence type="ECO:0000313" key="4">
    <source>
        <dbReference type="Proteomes" id="UP001163823"/>
    </source>
</evidence>
<gene>
    <name evidence="3" type="ORF">O6P43_012785</name>
</gene>
<evidence type="ECO:0000259" key="2">
    <source>
        <dbReference type="Pfam" id="PF08787"/>
    </source>
</evidence>
<feature type="chain" id="PRO_5042049304" evidence="1">
    <location>
        <begin position="33"/>
        <end position="241"/>
    </location>
</feature>
<dbReference type="Pfam" id="PF08787">
    <property type="entry name" value="Alginate_lyase2"/>
    <property type="match status" value="1"/>
</dbReference>
<dbReference type="AlphaFoldDB" id="A0AAD7M2I8"/>
<sequence>MHFSSSTMILLPLFHLTILQFIILYNAPVALGDPKDGFTSLPLSQSNFVIHKPYDVAQNQRYSFVNGVHKFFVFSTDKPFQQGSDTKPRTEIRVQGYDYSSGVWQFEGEGYVPSGSTGVCIMQVFGASSSATTLQVRVYDGSLTSYRAPVLSPNIYNRWFRLNVIHDVDASNVKIYIDGTLKYQGSGKGGSSHYFKFGVYEQNDPSNYMESALEEYQNSSKELKVHENIEMIRYVFECLIK</sequence>
<organism evidence="3 4">
    <name type="scientific">Quillaja saponaria</name>
    <name type="common">Soap bark tree</name>
    <dbReference type="NCBI Taxonomy" id="32244"/>
    <lineage>
        <taxon>Eukaryota</taxon>
        <taxon>Viridiplantae</taxon>
        <taxon>Streptophyta</taxon>
        <taxon>Embryophyta</taxon>
        <taxon>Tracheophyta</taxon>
        <taxon>Spermatophyta</taxon>
        <taxon>Magnoliopsida</taxon>
        <taxon>eudicotyledons</taxon>
        <taxon>Gunneridae</taxon>
        <taxon>Pentapetalae</taxon>
        <taxon>rosids</taxon>
        <taxon>fabids</taxon>
        <taxon>Fabales</taxon>
        <taxon>Quillajaceae</taxon>
        <taxon>Quillaja</taxon>
    </lineage>
</organism>
<dbReference type="KEGG" id="qsa:O6P43_012785"/>
<comment type="caution">
    <text evidence="3">The sequence shown here is derived from an EMBL/GenBank/DDBJ whole genome shotgun (WGS) entry which is preliminary data.</text>
</comment>
<dbReference type="PANTHER" id="PTHR33681">
    <property type="entry name" value="BINDING PROTEIN, PUTATIVE, EXPRESSED-RELATED"/>
    <property type="match status" value="1"/>
</dbReference>
<dbReference type="InterPro" id="IPR014895">
    <property type="entry name" value="Alginate_lyase_2"/>
</dbReference>
<dbReference type="EMBL" id="JARAOO010000005">
    <property type="protein sequence ID" value="KAJ7968724.1"/>
    <property type="molecule type" value="Genomic_DNA"/>
</dbReference>
<dbReference type="Proteomes" id="UP001163823">
    <property type="component" value="Chromosome 5"/>
</dbReference>
<dbReference type="InterPro" id="IPR013320">
    <property type="entry name" value="ConA-like_dom_sf"/>
</dbReference>
<proteinExistence type="predicted"/>